<gene>
    <name evidence="1" type="ORF">ACOLOM_LOCUS11268</name>
</gene>
<comment type="caution">
    <text evidence="1">The sequence shown here is derived from an EMBL/GenBank/DDBJ whole genome shotgun (WGS) entry which is preliminary data.</text>
</comment>
<evidence type="ECO:0000313" key="1">
    <source>
        <dbReference type="EMBL" id="CAG8723917.1"/>
    </source>
</evidence>
<organism evidence="1 2">
    <name type="scientific">Acaulospora colombiana</name>
    <dbReference type="NCBI Taxonomy" id="27376"/>
    <lineage>
        <taxon>Eukaryota</taxon>
        <taxon>Fungi</taxon>
        <taxon>Fungi incertae sedis</taxon>
        <taxon>Mucoromycota</taxon>
        <taxon>Glomeromycotina</taxon>
        <taxon>Glomeromycetes</taxon>
        <taxon>Diversisporales</taxon>
        <taxon>Acaulosporaceae</taxon>
        <taxon>Acaulospora</taxon>
    </lineage>
</organism>
<reference evidence="1" key="1">
    <citation type="submission" date="2021-06" db="EMBL/GenBank/DDBJ databases">
        <authorList>
            <person name="Kallberg Y."/>
            <person name="Tangrot J."/>
            <person name="Rosling A."/>
        </authorList>
    </citation>
    <scope>NUCLEOTIDE SEQUENCE</scope>
    <source>
        <strain evidence="1">CL356</strain>
    </source>
</reference>
<sequence length="100" mass="10957">SEQEELASPPQSIQTIPSLPDSTEIREYYGPDRDSGGTPSPILSGSINELADDMDGEKMSISSMITEDEMPTPQRHDIDLPDENYSHNSDAMAFPKCNPS</sequence>
<dbReference type="Proteomes" id="UP000789525">
    <property type="component" value="Unassembled WGS sequence"/>
</dbReference>
<dbReference type="EMBL" id="CAJVPT010039851">
    <property type="protein sequence ID" value="CAG8723917.1"/>
    <property type="molecule type" value="Genomic_DNA"/>
</dbReference>
<accession>A0ACA9PZ91</accession>
<feature type="non-terminal residue" evidence="1">
    <location>
        <position position="1"/>
    </location>
</feature>
<evidence type="ECO:0000313" key="2">
    <source>
        <dbReference type="Proteomes" id="UP000789525"/>
    </source>
</evidence>
<protein>
    <submittedName>
        <fullName evidence="1">14084_t:CDS:1</fullName>
    </submittedName>
</protein>
<proteinExistence type="predicted"/>
<keyword evidence="2" id="KW-1185">Reference proteome</keyword>
<name>A0ACA9PZ91_9GLOM</name>